<evidence type="ECO:0000313" key="1">
    <source>
        <dbReference type="EMBL" id="RSK49400.1"/>
    </source>
</evidence>
<gene>
    <name evidence="1" type="ORF">EI291_07875</name>
</gene>
<dbReference type="RefSeq" id="WP_125419256.1">
    <property type="nucleotide sequence ID" value="NZ_RWIT01000003.1"/>
</dbReference>
<keyword evidence="2" id="KW-1185">Reference proteome</keyword>
<comment type="caution">
    <text evidence="1">The sequence shown here is derived from an EMBL/GenBank/DDBJ whole genome shotgun (WGS) entry which is preliminary data.</text>
</comment>
<dbReference type="Proteomes" id="UP000273500">
    <property type="component" value="Unassembled WGS sequence"/>
</dbReference>
<dbReference type="OrthoDB" id="878213at2"/>
<evidence type="ECO:0000313" key="2">
    <source>
        <dbReference type="Proteomes" id="UP000273500"/>
    </source>
</evidence>
<name>A0A3R9V9B9_9BACT</name>
<organism evidence="1 2">
    <name type="scientific">Hymenobacter rigui</name>
    <dbReference type="NCBI Taxonomy" id="334424"/>
    <lineage>
        <taxon>Bacteria</taxon>
        <taxon>Pseudomonadati</taxon>
        <taxon>Bacteroidota</taxon>
        <taxon>Cytophagia</taxon>
        <taxon>Cytophagales</taxon>
        <taxon>Hymenobacteraceae</taxon>
        <taxon>Hymenobacter</taxon>
    </lineage>
</organism>
<reference evidence="1 2" key="1">
    <citation type="submission" date="2018-12" db="EMBL/GenBank/DDBJ databases">
        <authorList>
            <person name="Feng G."/>
            <person name="Zhu H."/>
        </authorList>
    </citation>
    <scope>NUCLEOTIDE SEQUENCE [LARGE SCALE GENOMIC DNA]</scope>
    <source>
        <strain evidence="1 2">KCTC 12533</strain>
    </source>
</reference>
<proteinExistence type="predicted"/>
<accession>A0A3R9V9B9</accession>
<dbReference type="EMBL" id="RWIT01000003">
    <property type="protein sequence ID" value="RSK49400.1"/>
    <property type="molecule type" value="Genomic_DNA"/>
</dbReference>
<dbReference type="AlphaFoldDB" id="A0A3R9V9B9"/>
<protein>
    <submittedName>
        <fullName evidence="1">Uncharacterized protein</fullName>
    </submittedName>
</protein>
<sequence length="200" mass="21868">MNQQLAPIVGPEAASSLIRIQKAKIRECQLQAEFTEQRDPEAPTRVFTLTSPEPVHPDLQHRFARLIPHLCLLCEQLRETPDFWPDDDAPELPAHFDSFSVTGLSIGRGGGGVTLIGQRRLSGNRVLNLTSPYVAYDDETGSEYAYAGLLEAAVQEALAEVEAALRGKHRAAARQLNLFAPVAGFTALDEPFIPLSTTHA</sequence>